<accession>A0A975BQ66</accession>
<dbReference type="Pfam" id="PF01649">
    <property type="entry name" value="Ribosomal_S20p"/>
    <property type="match status" value="1"/>
</dbReference>
<dbReference type="InterPro" id="IPR036510">
    <property type="entry name" value="Ribosomal_bS20_sf"/>
</dbReference>
<dbReference type="PANTHER" id="PTHR33398">
    <property type="entry name" value="30S RIBOSOMAL PROTEIN S20"/>
    <property type="match status" value="1"/>
</dbReference>
<evidence type="ECO:0000313" key="11">
    <source>
        <dbReference type="Proteomes" id="UP000663722"/>
    </source>
</evidence>
<reference evidence="10" key="1">
    <citation type="journal article" date="2021" name="Microb. Physiol.">
        <title>Proteogenomic Insights into the Physiology of Marine, Sulfate-Reducing, Filamentous Desulfonema limicola and Desulfonema magnum.</title>
        <authorList>
            <person name="Schnaars V."/>
            <person name="Wohlbrand L."/>
            <person name="Scheve S."/>
            <person name="Hinrichs C."/>
            <person name="Reinhardt R."/>
            <person name="Rabus R."/>
        </authorList>
    </citation>
    <scope>NUCLEOTIDE SEQUENCE</scope>
    <source>
        <strain evidence="10">4be13</strain>
    </source>
</reference>
<evidence type="ECO:0000256" key="7">
    <source>
        <dbReference type="ARBA" id="ARBA00035136"/>
    </source>
</evidence>
<dbReference type="FunFam" id="1.20.58.110:FF:000001">
    <property type="entry name" value="30S ribosomal protein S20"/>
    <property type="match status" value="1"/>
</dbReference>
<sequence>MANHKSALKRARQNEVRRIRNKASKTRIKSILKDIQTAVDEKSSETATEQLNIAKSAIDRAAKKGVIHKRYASRKISRLSKLVNRIAA</sequence>
<evidence type="ECO:0000256" key="8">
    <source>
        <dbReference type="HAMAP-Rule" id="MF_00500"/>
    </source>
</evidence>
<evidence type="ECO:0000256" key="4">
    <source>
        <dbReference type="ARBA" id="ARBA00022884"/>
    </source>
</evidence>
<dbReference type="InterPro" id="IPR002583">
    <property type="entry name" value="Ribosomal_bS20"/>
</dbReference>
<keyword evidence="11" id="KW-1185">Reference proteome</keyword>
<feature type="region of interest" description="Disordered" evidence="9">
    <location>
        <begin position="1"/>
        <end position="22"/>
    </location>
</feature>
<dbReference type="GO" id="GO:0003735">
    <property type="term" value="F:structural constituent of ribosome"/>
    <property type="evidence" value="ECO:0007669"/>
    <property type="project" value="InterPro"/>
</dbReference>
<feature type="compositionally biased region" description="Basic residues" evidence="9">
    <location>
        <begin position="1"/>
        <end position="11"/>
    </location>
</feature>
<dbReference type="GO" id="GO:0005829">
    <property type="term" value="C:cytosol"/>
    <property type="evidence" value="ECO:0007669"/>
    <property type="project" value="TreeGrafter"/>
</dbReference>
<dbReference type="GO" id="GO:0070181">
    <property type="term" value="F:small ribosomal subunit rRNA binding"/>
    <property type="evidence" value="ECO:0007669"/>
    <property type="project" value="TreeGrafter"/>
</dbReference>
<proteinExistence type="inferred from homology"/>
<comment type="similarity">
    <text evidence="2 8">Belongs to the bacterial ribosomal protein bS20 family.</text>
</comment>
<dbReference type="RefSeq" id="WP_207677921.1">
    <property type="nucleotide sequence ID" value="NZ_CP061800.1"/>
</dbReference>
<dbReference type="SUPFAM" id="SSF46992">
    <property type="entry name" value="Ribosomal protein S20"/>
    <property type="match status" value="1"/>
</dbReference>
<dbReference type="EMBL" id="CP061800">
    <property type="protein sequence ID" value="QTA89169.1"/>
    <property type="molecule type" value="Genomic_DNA"/>
</dbReference>
<dbReference type="PANTHER" id="PTHR33398:SF1">
    <property type="entry name" value="SMALL RIBOSOMAL SUBUNIT PROTEIN BS20C"/>
    <property type="match status" value="1"/>
</dbReference>
<evidence type="ECO:0000256" key="6">
    <source>
        <dbReference type="ARBA" id="ARBA00023274"/>
    </source>
</evidence>
<evidence type="ECO:0000256" key="5">
    <source>
        <dbReference type="ARBA" id="ARBA00022980"/>
    </source>
</evidence>
<dbReference type="KEGG" id="dmm:dnm_052190"/>
<comment type="function">
    <text evidence="1 8">Binds directly to 16S ribosomal RNA.</text>
</comment>
<keyword evidence="3 8" id="KW-0699">rRNA-binding</keyword>
<gene>
    <name evidence="8 10" type="primary">rpsT</name>
    <name evidence="10" type="ORF">dnm_052190</name>
</gene>
<dbReference type="NCBIfam" id="TIGR00029">
    <property type="entry name" value="S20"/>
    <property type="match status" value="1"/>
</dbReference>
<name>A0A975BQ66_9BACT</name>
<dbReference type="AlphaFoldDB" id="A0A975BQ66"/>
<dbReference type="GO" id="GO:0015935">
    <property type="term" value="C:small ribosomal subunit"/>
    <property type="evidence" value="ECO:0007669"/>
    <property type="project" value="TreeGrafter"/>
</dbReference>
<keyword evidence="6 8" id="KW-0687">Ribonucleoprotein</keyword>
<evidence type="ECO:0000256" key="9">
    <source>
        <dbReference type="SAM" id="MobiDB-lite"/>
    </source>
</evidence>
<evidence type="ECO:0000256" key="1">
    <source>
        <dbReference type="ARBA" id="ARBA00003134"/>
    </source>
</evidence>
<organism evidence="10 11">
    <name type="scientific">Desulfonema magnum</name>
    <dbReference type="NCBI Taxonomy" id="45655"/>
    <lineage>
        <taxon>Bacteria</taxon>
        <taxon>Pseudomonadati</taxon>
        <taxon>Thermodesulfobacteriota</taxon>
        <taxon>Desulfobacteria</taxon>
        <taxon>Desulfobacterales</taxon>
        <taxon>Desulfococcaceae</taxon>
        <taxon>Desulfonema</taxon>
    </lineage>
</organism>
<dbReference type="HAMAP" id="MF_00500">
    <property type="entry name" value="Ribosomal_bS20"/>
    <property type="match status" value="1"/>
</dbReference>
<dbReference type="GO" id="GO:0006412">
    <property type="term" value="P:translation"/>
    <property type="evidence" value="ECO:0007669"/>
    <property type="project" value="UniProtKB-UniRule"/>
</dbReference>
<evidence type="ECO:0000313" key="10">
    <source>
        <dbReference type="EMBL" id="QTA89169.1"/>
    </source>
</evidence>
<dbReference type="Proteomes" id="UP000663722">
    <property type="component" value="Chromosome"/>
</dbReference>
<dbReference type="Gene3D" id="1.20.58.110">
    <property type="entry name" value="Ribosomal protein S20"/>
    <property type="match status" value="1"/>
</dbReference>
<protein>
    <recommendedName>
        <fullName evidence="7 8">Small ribosomal subunit protein bS20</fullName>
    </recommendedName>
</protein>
<evidence type="ECO:0000256" key="3">
    <source>
        <dbReference type="ARBA" id="ARBA00022730"/>
    </source>
</evidence>
<evidence type="ECO:0000256" key="2">
    <source>
        <dbReference type="ARBA" id="ARBA00007634"/>
    </source>
</evidence>
<keyword evidence="5 8" id="KW-0689">Ribosomal protein</keyword>
<keyword evidence="4 8" id="KW-0694">RNA-binding</keyword>